<accession>A0A1Y2CX19</accession>
<gene>
    <name evidence="5" type="ORF">BCR33DRAFT_712613</name>
</gene>
<dbReference type="InterPro" id="IPR036788">
    <property type="entry name" value="T_IF-3_C_sf"/>
</dbReference>
<evidence type="ECO:0000256" key="2">
    <source>
        <dbReference type="ARBA" id="ARBA00022540"/>
    </source>
</evidence>
<protein>
    <recommendedName>
        <fullName evidence="7">Translation initiation factor 3 N-terminal domain-containing protein</fullName>
    </recommendedName>
</protein>
<dbReference type="InterPro" id="IPR001288">
    <property type="entry name" value="Translation_initiation_fac_3"/>
</dbReference>
<keyword evidence="6" id="KW-1185">Reference proteome</keyword>
<dbReference type="OrthoDB" id="21573at2759"/>
<feature type="region of interest" description="Disordered" evidence="4">
    <location>
        <begin position="36"/>
        <end position="68"/>
    </location>
</feature>
<dbReference type="GO" id="GO:0032790">
    <property type="term" value="P:ribosome disassembly"/>
    <property type="evidence" value="ECO:0007669"/>
    <property type="project" value="TreeGrafter"/>
</dbReference>
<sequence length="334" mass="35430">MLSILRRVPPRLLRTNLFAPSIIPIRLKVTIPPTATAATATTKPGKPQPKTNTQTPASQTNPNGLRNSAIPFTDITLISPGKGQAPQTTTLQAALADLKGTPQDIVLVDASYAPFPLCRVVTTSDTDKLASAAAAAAKLLAAPRNQQVVDAHPTVLVVGVGVKTSKEALAMCRPGEDLVLVGAGAPPKEGEKAKPPACKILNRKDLETAVELGKKAYKSMKGSSEASSTPAPKSHKNEVKDIEIKTGIGANDLGVKVKKMGELLKKGYAVQLKLNDTLKSPKKSAEMLNSIKALLEEAGLQCEVSEVAKGVKKDSPGKEDKEDRFRTRYIIRAK</sequence>
<dbReference type="EMBL" id="MCGO01000005">
    <property type="protein sequence ID" value="ORY51579.1"/>
    <property type="molecule type" value="Genomic_DNA"/>
</dbReference>
<evidence type="ECO:0008006" key="7">
    <source>
        <dbReference type="Google" id="ProtNLM"/>
    </source>
</evidence>
<dbReference type="Proteomes" id="UP000193642">
    <property type="component" value="Unassembled WGS sequence"/>
</dbReference>
<evidence type="ECO:0000256" key="1">
    <source>
        <dbReference type="ARBA" id="ARBA00005439"/>
    </source>
</evidence>
<feature type="compositionally biased region" description="Low complexity" evidence="4">
    <location>
        <begin position="36"/>
        <end position="57"/>
    </location>
</feature>
<dbReference type="SUPFAM" id="SSF55200">
    <property type="entry name" value="Translation initiation factor IF3, C-terminal domain"/>
    <property type="match status" value="1"/>
</dbReference>
<dbReference type="PANTHER" id="PTHR10938:SF0">
    <property type="entry name" value="TRANSLATION INITIATION FACTOR IF-3, MITOCHONDRIAL"/>
    <property type="match status" value="1"/>
</dbReference>
<evidence type="ECO:0000313" key="6">
    <source>
        <dbReference type="Proteomes" id="UP000193642"/>
    </source>
</evidence>
<reference evidence="5 6" key="1">
    <citation type="submission" date="2016-07" db="EMBL/GenBank/DDBJ databases">
        <title>Pervasive Adenine N6-methylation of Active Genes in Fungi.</title>
        <authorList>
            <consortium name="DOE Joint Genome Institute"/>
            <person name="Mondo S.J."/>
            <person name="Dannebaum R.O."/>
            <person name="Kuo R.C."/>
            <person name="Labutti K."/>
            <person name="Haridas S."/>
            <person name="Kuo A."/>
            <person name="Salamov A."/>
            <person name="Ahrendt S.R."/>
            <person name="Lipzen A."/>
            <person name="Sullivan W."/>
            <person name="Andreopoulos W.B."/>
            <person name="Clum A."/>
            <person name="Lindquist E."/>
            <person name="Daum C."/>
            <person name="Ramamoorthy G.K."/>
            <person name="Gryganskyi A."/>
            <person name="Culley D."/>
            <person name="Magnuson J.K."/>
            <person name="James T.Y."/>
            <person name="O'Malley M.A."/>
            <person name="Stajich J.E."/>
            <person name="Spatafora J.W."/>
            <person name="Visel A."/>
            <person name="Grigoriev I.V."/>
        </authorList>
    </citation>
    <scope>NUCLEOTIDE SEQUENCE [LARGE SCALE GENOMIC DNA]</scope>
    <source>
        <strain evidence="5 6">JEL800</strain>
    </source>
</reference>
<feature type="region of interest" description="Disordered" evidence="4">
    <location>
        <begin position="219"/>
        <end position="239"/>
    </location>
</feature>
<keyword evidence="3" id="KW-0648">Protein biosynthesis</keyword>
<evidence type="ECO:0000313" key="5">
    <source>
        <dbReference type="EMBL" id="ORY51579.1"/>
    </source>
</evidence>
<dbReference type="PANTHER" id="PTHR10938">
    <property type="entry name" value="TRANSLATION INITIATION FACTOR IF-3"/>
    <property type="match status" value="1"/>
</dbReference>
<comment type="caution">
    <text evidence="5">The sequence shown here is derived from an EMBL/GenBank/DDBJ whole genome shotgun (WGS) entry which is preliminary data.</text>
</comment>
<feature type="compositionally biased region" description="Polar residues" evidence="4">
    <location>
        <begin position="221"/>
        <end position="231"/>
    </location>
</feature>
<dbReference type="Gene3D" id="3.30.110.10">
    <property type="entry name" value="Translation initiation factor 3 (IF-3), C-terminal domain"/>
    <property type="match status" value="1"/>
</dbReference>
<dbReference type="AlphaFoldDB" id="A0A1Y2CX19"/>
<evidence type="ECO:0000256" key="4">
    <source>
        <dbReference type="SAM" id="MobiDB-lite"/>
    </source>
</evidence>
<evidence type="ECO:0000256" key="3">
    <source>
        <dbReference type="ARBA" id="ARBA00022917"/>
    </source>
</evidence>
<organism evidence="5 6">
    <name type="scientific">Rhizoclosmatium globosum</name>
    <dbReference type="NCBI Taxonomy" id="329046"/>
    <lineage>
        <taxon>Eukaryota</taxon>
        <taxon>Fungi</taxon>
        <taxon>Fungi incertae sedis</taxon>
        <taxon>Chytridiomycota</taxon>
        <taxon>Chytridiomycota incertae sedis</taxon>
        <taxon>Chytridiomycetes</taxon>
        <taxon>Chytridiales</taxon>
        <taxon>Chytriomycetaceae</taxon>
        <taxon>Rhizoclosmatium</taxon>
    </lineage>
</organism>
<comment type="similarity">
    <text evidence="1">Belongs to the IF-3 family.</text>
</comment>
<dbReference type="GO" id="GO:0003743">
    <property type="term" value="F:translation initiation factor activity"/>
    <property type="evidence" value="ECO:0007669"/>
    <property type="project" value="UniProtKB-KW"/>
</dbReference>
<dbReference type="GO" id="GO:0043022">
    <property type="term" value="F:ribosome binding"/>
    <property type="evidence" value="ECO:0007669"/>
    <property type="project" value="TreeGrafter"/>
</dbReference>
<name>A0A1Y2CX19_9FUNG</name>
<keyword evidence="2" id="KW-0396">Initiation factor</keyword>
<proteinExistence type="inferred from homology"/>